<dbReference type="NCBIfam" id="TIGR04183">
    <property type="entry name" value="Por_Secre_tail"/>
    <property type="match status" value="1"/>
</dbReference>
<dbReference type="Pfam" id="PF18962">
    <property type="entry name" value="Por_Secre_tail"/>
    <property type="match status" value="1"/>
</dbReference>
<sequence>MITYSDPNSLPEENDVLQIKSFPNPANDVLSISFKNPGSENFGINILNSLGALVYSTETSDDNTSFNVADFENGMYFIQIIKDNQVVAASKFLKTE</sequence>
<evidence type="ECO:0000313" key="2">
    <source>
        <dbReference type="EMBL" id="MPM29490.1"/>
    </source>
</evidence>
<organism evidence="2">
    <name type="scientific">bioreactor metagenome</name>
    <dbReference type="NCBI Taxonomy" id="1076179"/>
    <lineage>
        <taxon>unclassified sequences</taxon>
        <taxon>metagenomes</taxon>
        <taxon>ecological metagenomes</taxon>
    </lineage>
</organism>
<proteinExistence type="predicted"/>
<accession>A0A644YM42</accession>
<dbReference type="InterPro" id="IPR026444">
    <property type="entry name" value="Secre_tail"/>
</dbReference>
<name>A0A644YM42_9ZZZZ</name>
<dbReference type="Gene3D" id="2.60.40.3080">
    <property type="match status" value="1"/>
</dbReference>
<evidence type="ECO:0000259" key="1">
    <source>
        <dbReference type="Pfam" id="PF18962"/>
    </source>
</evidence>
<dbReference type="AlphaFoldDB" id="A0A644YM42"/>
<feature type="domain" description="Secretion system C-terminal sorting" evidence="1">
    <location>
        <begin position="22"/>
        <end position="92"/>
    </location>
</feature>
<protein>
    <recommendedName>
        <fullName evidence="1">Secretion system C-terminal sorting domain-containing protein</fullName>
    </recommendedName>
</protein>
<comment type="caution">
    <text evidence="2">The sequence shown here is derived from an EMBL/GenBank/DDBJ whole genome shotgun (WGS) entry which is preliminary data.</text>
</comment>
<gene>
    <name evidence="2" type="ORF">SDC9_76030</name>
</gene>
<dbReference type="EMBL" id="VSSQ01005524">
    <property type="protein sequence ID" value="MPM29490.1"/>
    <property type="molecule type" value="Genomic_DNA"/>
</dbReference>
<reference evidence="2" key="1">
    <citation type="submission" date="2019-08" db="EMBL/GenBank/DDBJ databases">
        <authorList>
            <person name="Kucharzyk K."/>
            <person name="Murdoch R.W."/>
            <person name="Higgins S."/>
            <person name="Loffler F."/>
        </authorList>
    </citation>
    <scope>NUCLEOTIDE SEQUENCE</scope>
</reference>